<dbReference type="Gene3D" id="3.40.390.10">
    <property type="entry name" value="Collagenase (Catalytic Domain)"/>
    <property type="match status" value="1"/>
</dbReference>
<dbReference type="AlphaFoldDB" id="A0A0M3J1P6"/>
<dbReference type="InterPro" id="IPR024079">
    <property type="entry name" value="MetalloPept_cat_dom_sf"/>
</dbReference>
<evidence type="ECO:0000313" key="4">
    <source>
        <dbReference type="EMBL" id="VDK18649.1"/>
    </source>
</evidence>
<proteinExistence type="inferred from homology"/>
<dbReference type="PANTHER" id="PTHR11733">
    <property type="entry name" value="ZINC METALLOPROTEASE FAMILY M13 NEPRILYSIN-RELATED"/>
    <property type="match status" value="1"/>
</dbReference>
<keyword evidence="5" id="KW-1185">Reference proteome</keyword>
<name>A0A0M3J1P6_ANISI</name>
<dbReference type="GO" id="GO:0016485">
    <property type="term" value="P:protein processing"/>
    <property type="evidence" value="ECO:0007669"/>
    <property type="project" value="TreeGrafter"/>
</dbReference>
<dbReference type="InterPro" id="IPR000718">
    <property type="entry name" value="Peptidase_M13"/>
</dbReference>
<reference evidence="4 5" key="2">
    <citation type="submission" date="2018-11" db="EMBL/GenBank/DDBJ databases">
        <authorList>
            <consortium name="Pathogen Informatics"/>
        </authorList>
    </citation>
    <scope>NUCLEOTIDE SEQUENCE [LARGE SCALE GENOMIC DNA]</scope>
</reference>
<dbReference type="Gene3D" id="1.10.1380.10">
    <property type="entry name" value="Neutral endopeptidase , domain2"/>
    <property type="match status" value="1"/>
</dbReference>
<evidence type="ECO:0000313" key="6">
    <source>
        <dbReference type="WBParaSite" id="ASIM_0000144901-mRNA-1"/>
    </source>
</evidence>
<dbReference type="InterPro" id="IPR008753">
    <property type="entry name" value="Peptidase_M13_N"/>
</dbReference>
<keyword evidence="2" id="KW-0812">Transmembrane</keyword>
<evidence type="ECO:0000259" key="3">
    <source>
        <dbReference type="Pfam" id="PF05649"/>
    </source>
</evidence>
<dbReference type="PANTHER" id="PTHR11733:SF237">
    <property type="entry name" value="NEPRILYSIN-LIKE 4"/>
    <property type="match status" value="1"/>
</dbReference>
<keyword evidence="2" id="KW-0472">Membrane</keyword>
<dbReference type="Proteomes" id="UP000267096">
    <property type="component" value="Unassembled WGS sequence"/>
</dbReference>
<reference evidence="6" key="1">
    <citation type="submission" date="2017-02" db="UniProtKB">
        <authorList>
            <consortium name="WormBaseParasite"/>
        </authorList>
    </citation>
    <scope>IDENTIFICATION</scope>
</reference>
<evidence type="ECO:0000256" key="2">
    <source>
        <dbReference type="SAM" id="Phobius"/>
    </source>
</evidence>
<dbReference type="WBParaSite" id="ASIM_0000144901-mRNA-1">
    <property type="protein sequence ID" value="ASIM_0000144901-mRNA-1"/>
    <property type="gene ID" value="ASIM_0000144901"/>
</dbReference>
<dbReference type="SUPFAM" id="SSF55486">
    <property type="entry name" value="Metalloproteases ('zincins'), catalytic domain"/>
    <property type="match status" value="1"/>
</dbReference>
<dbReference type="GO" id="GO:0005886">
    <property type="term" value="C:plasma membrane"/>
    <property type="evidence" value="ECO:0007669"/>
    <property type="project" value="TreeGrafter"/>
</dbReference>
<keyword evidence="2" id="KW-1133">Transmembrane helix</keyword>
<dbReference type="PROSITE" id="PS51885">
    <property type="entry name" value="NEPRILYSIN"/>
    <property type="match status" value="1"/>
</dbReference>
<dbReference type="Pfam" id="PF05649">
    <property type="entry name" value="Peptidase_M13_N"/>
    <property type="match status" value="1"/>
</dbReference>
<dbReference type="EMBL" id="UYRR01001348">
    <property type="protein sequence ID" value="VDK18649.1"/>
    <property type="molecule type" value="Genomic_DNA"/>
</dbReference>
<organism evidence="6">
    <name type="scientific">Anisakis simplex</name>
    <name type="common">Herring worm</name>
    <dbReference type="NCBI Taxonomy" id="6269"/>
    <lineage>
        <taxon>Eukaryota</taxon>
        <taxon>Metazoa</taxon>
        <taxon>Ecdysozoa</taxon>
        <taxon>Nematoda</taxon>
        <taxon>Chromadorea</taxon>
        <taxon>Rhabditida</taxon>
        <taxon>Spirurina</taxon>
        <taxon>Ascaridomorpha</taxon>
        <taxon>Ascaridoidea</taxon>
        <taxon>Anisakidae</taxon>
        <taxon>Anisakis</taxon>
        <taxon>Anisakis simplex complex</taxon>
    </lineage>
</organism>
<evidence type="ECO:0000256" key="1">
    <source>
        <dbReference type="ARBA" id="ARBA00007357"/>
    </source>
</evidence>
<feature type="domain" description="Peptidase M13 N-terminal" evidence="3">
    <location>
        <begin position="22"/>
        <end position="375"/>
    </location>
</feature>
<comment type="similarity">
    <text evidence="1">Belongs to the peptidase M13 family.</text>
</comment>
<dbReference type="GO" id="GO:0004222">
    <property type="term" value="F:metalloendopeptidase activity"/>
    <property type="evidence" value="ECO:0007669"/>
    <property type="project" value="InterPro"/>
</dbReference>
<sequence>MSKLSRGRPKLSWTGQRLYESKDQSHSRAINNIRQIYTSCMDQQRLAQLGGTELVKAIEQMGHWPIVHGEKWQANEFDLTNLLIYTSVTRSMEIFLDIYVSQDQRNVSRRMIHVDQGNLGLGGSARAYYLNMTRYTKQMRAYRQYMINKILLVAEDAGEPRTREEIAKGVEEIIDLEKQIAEIMISEEHRRNYTRLYNSHKLSELNELFPLVDWDRYFRAVMPEDLHDYLNSDPDIIVNEMEFLKKLTDLLRAADPRIITNYIVWRYTSAWSFQLDSRYDDVQQDFLRMLIGKERKSPRWKDCSSAASSRMAYAASALYVREYFNEADKNAAMEMIRDLHEAFREMVTHNDWMDEQTRKIAIEKSRAMQSLIGYPDFVLSDEKLDDFYKLLKFEPGDTYAAMVQKTTKWKQDRAFRRLIEPVDKSDFGISSSTVNAFYSSLKNSISKMALIFLEDIIIITIIIIIINNNNNHKNNNK</sequence>
<gene>
    <name evidence="4" type="ORF">ASIM_LOCUS1329</name>
</gene>
<dbReference type="OrthoDB" id="6475849at2759"/>
<dbReference type="CDD" id="cd08662">
    <property type="entry name" value="M13"/>
    <property type="match status" value="1"/>
</dbReference>
<dbReference type="InterPro" id="IPR042089">
    <property type="entry name" value="Peptidase_M13_dom_2"/>
</dbReference>
<feature type="transmembrane region" description="Helical" evidence="2">
    <location>
        <begin position="448"/>
        <end position="466"/>
    </location>
</feature>
<evidence type="ECO:0000313" key="5">
    <source>
        <dbReference type="Proteomes" id="UP000267096"/>
    </source>
</evidence>
<accession>A0A0M3J1P6</accession>
<protein>
    <submittedName>
        <fullName evidence="6">Peptidase_M13_N domain-containing protein</fullName>
    </submittedName>
</protein>